<evidence type="ECO:0000313" key="1">
    <source>
        <dbReference type="EMBL" id="SUZ57715.1"/>
    </source>
</evidence>
<dbReference type="EMBL" id="UINC01000575">
    <property type="protein sequence ID" value="SUZ57715.1"/>
    <property type="molecule type" value="Genomic_DNA"/>
</dbReference>
<dbReference type="PANTHER" id="PTHR35134:SF2">
    <property type="entry name" value="NUCLEOTIDASE YQFW-RELATED"/>
    <property type="match status" value="1"/>
</dbReference>
<accession>A0A381NSX7</accession>
<dbReference type="InterPro" id="IPR052419">
    <property type="entry name" value="5_3-deoxyribonucleotidase-like"/>
</dbReference>
<dbReference type="InterPro" id="IPR036412">
    <property type="entry name" value="HAD-like_sf"/>
</dbReference>
<proteinExistence type="predicted"/>
<dbReference type="InterPro" id="IPR023214">
    <property type="entry name" value="HAD_sf"/>
</dbReference>
<dbReference type="GO" id="GO:0008253">
    <property type="term" value="F:5'-nucleotidase activity"/>
    <property type="evidence" value="ECO:0007669"/>
    <property type="project" value="InterPro"/>
</dbReference>
<dbReference type="InterPro" id="IPR010708">
    <property type="entry name" value="5'(3')-deoxyribonucleotidase"/>
</dbReference>
<evidence type="ECO:0008006" key="2">
    <source>
        <dbReference type="Google" id="ProtNLM"/>
    </source>
</evidence>
<reference evidence="1" key="1">
    <citation type="submission" date="2018-05" db="EMBL/GenBank/DDBJ databases">
        <authorList>
            <person name="Lanie J.A."/>
            <person name="Ng W.-L."/>
            <person name="Kazmierczak K.M."/>
            <person name="Andrzejewski T.M."/>
            <person name="Davidsen T.M."/>
            <person name="Wayne K.J."/>
            <person name="Tettelin H."/>
            <person name="Glass J.I."/>
            <person name="Rusch D."/>
            <person name="Podicherti R."/>
            <person name="Tsui H.-C.T."/>
            <person name="Winkler M.E."/>
        </authorList>
    </citation>
    <scope>NUCLEOTIDE SEQUENCE</scope>
</reference>
<dbReference type="AlphaFoldDB" id="A0A381NSX7"/>
<name>A0A381NSX7_9ZZZZ</name>
<protein>
    <recommendedName>
        <fullName evidence="2">5'-nucleotidase</fullName>
    </recommendedName>
</protein>
<dbReference type="Pfam" id="PF06941">
    <property type="entry name" value="NT5C"/>
    <property type="match status" value="1"/>
</dbReference>
<dbReference type="PANTHER" id="PTHR35134">
    <property type="entry name" value="NUCLEOTIDASE YQFW-RELATED"/>
    <property type="match status" value="1"/>
</dbReference>
<dbReference type="Gene3D" id="3.40.50.1000">
    <property type="entry name" value="HAD superfamily/HAD-like"/>
    <property type="match status" value="1"/>
</dbReference>
<dbReference type="SUPFAM" id="SSF56784">
    <property type="entry name" value="HAD-like"/>
    <property type="match status" value="1"/>
</dbReference>
<organism evidence="1">
    <name type="scientific">marine metagenome</name>
    <dbReference type="NCBI Taxonomy" id="408172"/>
    <lineage>
        <taxon>unclassified sequences</taxon>
        <taxon>metagenomes</taxon>
        <taxon>ecological metagenomes</taxon>
    </lineage>
</organism>
<dbReference type="GO" id="GO:0009264">
    <property type="term" value="P:deoxyribonucleotide catabolic process"/>
    <property type="evidence" value="ECO:0007669"/>
    <property type="project" value="InterPro"/>
</dbReference>
<sequence>MDRTYVLGVDLDGVCGDYTAAFRSVVASELGVDETSLPLERSWDFAEWGLSADEYERLHHLAVTEHRMLRWMPVITGAAESLWRLSDAGVLIRVITHRLYVNWGHATAIADTVEWLDRVRIPYRDICFMGDKPEVGADLYVDDAPHNVEALRETGNRVILFDTPYNQGVPGTRALDWTECEQMVLRDAATSGFEFQTSLPGMERGAGRFDR</sequence>
<gene>
    <name evidence="1" type="ORF">METZ01_LOCUS10569</name>
</gene>